<dbReference type="InterPro" id="IPR000210">
    <property type="entry name" value="BTB/POZ_dom"/>
</dbReference>
<organism evidence="2 3">
    <name type="scientific">Mytilus galloprovincialis</name>
    <name type="common">Mediterranean mussel</name>
    <dbReference type="NCBI Taxonomy" id="29158"/>
    <lineage>
        <taxon>Eukaryota</taxon>
        <taxon>Metazoa</taxon>
        <taxon>Spiralia</taxon>
        <taxon>Lophotrochozoa</taxon>
        <taxon>Mollusca</taxon>
        <taxon>Bivalvia</taxon>
        <taxon>Autobranchia</taxon>
        <taxon>Pteriomorphia</taxon>
        <taxon>Mytilida</taxon>
        <taxon>Mytiloidea</taxon>
        <taxon>Mytilidae</taxon>
        <taxon>Mytilinae</taxon>
        <taxon>Mytilus</taxon>
    </lineage>
</organism>
<protein>
    <recommendedName>
        <fullName evidence="1">BTB domain-containing protein</fullName>
    </recommendedName>
</protein>
<sequence>MEVSADNGSQDHQILLTDSPPSVKKAKLDKISWFNEEEKRVINTCVDPVNIFKTKDIDFIRVANLLNTTMETESNTSTSTSTSRRSIAECVGDMYLDEHLADIHFSFPKEKSIQPVPAHKMILVAKSPVFKAMFCGDLAEKGSTIKITDITAKTFRQMLKHVYTDKLFINADTVGALLHASQKYQLESLTNDCESYLRQNLSLHNACTILQQAADFALFELASSSHNFLCKHATDIISSEDFLNLSKENLKKILECDGFCTDEILIFNGMMKWVDAKIEEEVWTCDPLEKRNSQNSKKRKAEREVEDRRREILGDILYQIRFLDMSIEDFTEVVIPSKILTEKEQLTFLRIMSSNSTSKHCPDLPDVFLTNSRYDSKVITLRDVVEKLPHRPILAALPKHLRNCLRIHLHSAKPFKINALNILPQKRREQDSPVKIASVFCQIKGTSFGKKYCLDFSEYSNSYISVEKQVKGDTVVIVEVVITENDGLMTNRMETDWEELESEVPEDKEKWIKKEISSSQDVKIACEGVDIVDDIILYPC</sequence>
<dbReference type="Pfam" id="PF00651">
    <property type="entry name" value="BTB"/>
    <property type="match status" value="1"/>
</dbReference>
<dbReference type="GO" id="GO:0005829">
    <property type="term" value="C:cytosol"/>
    <property type="evidence" value="ECO:0007669"/>
    <property type="project" value="TreeGrafter"/>
</dbReference>
<dbReference type="Proteomes" id="UP000596742">
    <property type="component" value="Unassembled WGS sequence"/>
</dbReference>
<dbReference type="PANTHER" id="PTHR45774">
    <property type="entry name" value="BTB/POZ DOMAIN-CONTAINING"/>
    <property type="match status" value="1"/>
</dbReference>
<evidence type="ECO:0000259" key="1">
    <source>
        <dbReference type="PROSITE" id="PS50097"/>
    </source>
</evidence>
<dbReference type="Gene3D" id="3.30.710.10">
    <property type="entry name" value="Potassium Channel Kv1.1, Chain A"/>
    <property type="match status" value="1"/>
</dbReference>
<dbReference type="Gene3D" id="1.25.40.420">
    <property type="match status" value="1"/>
</dbReference>
<dbReference type="SMART" id="SM00875">
    <property type="entry name" value="BACK"/>
    <property type="match status" value="1"/>
</dbReference>
<name>A0A8B6CKA9_MYTGA</name>
<evidence type="ECO:0000313" key="3">
    <source>
        <dbReference type="Proteomes" id="UP000596742"/>
    </source>
</evidence>
<keyword evidence="3" id="KW-1185">Reference proteome</keyword>
<dbReference type="SMART" id="SM00225">
    <property type="entry name" value="BTB"/>
    <property type="match status" value="1"/>
</dbReference>
<reference evidence="2" key="1">
    <citation type="submission" date="2018-11" db="EMBL/GenBank/DDBJ databases">
        <authorList>
            <person name="Alioto T."/>
            <person name="Alioto T."/>
        </authorList>
    </citation>
    <scope>NUCLEOTIDE SEQUENCE</scope>
</reference>
<comment type="caution">
    <text evidence="2">The sequence shown here is derived from an EMBL/GenBank/DDBJ whole genome shotgun (WGS) entry which is preliminary data.</text>
</comment>
<gene>
    <name evidence="2" type="ORF">MGAL_10B011997</name>
</gene>
<evidence type="ECO:0000313" key="2">
    <source>
        <dbReference type="EMBL" id="VDI06549.1"/>
    </source>
</evidence>
<proteinExistence type="predicted"/>
<dbReference type="AlphaFoldDB" id="A0A8B6CKA9"/>
<dbReference type="PANTHER" id="PTHR45774:SF4">
    <property type="entry name" value="AXUNDEAD, ISOFORM F"/>
    <property type="match status" value="1"/>
</dbReference>
<feature type="domain" description="BTB" evidence="1">
    <location>
        <begin position="101"/>
        <end position="171"/>
    </location>
</feature>
<dbReference type="SUPFAM" id="SSF54695">
    <property type="entry name" value="POZ domain"/>
    <property type="match status" value="1"/>
</dbReference>
<dbReference type="EMBL" id="UYJE01001944">
    <property type="protein sequence ID" value="VDI06549.1"/>
    <property type="molecule type" value="Genomic_DNA"/>
</dbReference>
<dbReference type="OrthoDB" id="6088954at2759"/>
<dbReference type="GO" id="GO:0022008">
    <property type="term" value="P:neurogenesis"/>
    <property type="evidence" value="ECO:0007669"/>
    <property type="project" value="TreeGrafter"/>
</dbReference>
<dbReference type="InterPro" id="IPR011333">
    <property type="entry name" value="SKP1/BTB/POZ_sf"/>
</dbReference>
<dbReference type="PROSITE" id="PS50097">
    <property type="entry name" value="BTB"/>
    <property type="match status" value="1"/>
</dbReference>
<dbReference type="InterPro" id="IPR011705">
    <property type="entry name" value="BACK"/>
</dbReference>
<accession>A0A8B6CKA9</accession>
<dbReference type="Pfam" id="PF07707">
    <property type="entry name" value="BACK"/>
    <property type="match status" value="1"/>
</dbReference>